<proteinExistence type="predicted"/>
<gene>
    <name evidence="4" type="ORF">C7R54_28115</name>
</gene>
<dbReference type="EMBL" id="PYAL01000010">
    <property type="protein sequence ID" value="RXN83343.1"/>
    <property type="molecule type" value="Genomic_DNA"/>
</dbReference>
<dbReference type="InterPro" id="IPR018060">
    <property type="entry name" value="HTH_AraC"/>
</dbReference>
<dbReference type="GO" id="GO:0043565">
    <property type="term" value="F:sequence-specific DNA binding"/>
    <property type="evidence" value="ECO:0007669"/>
    <property type="project" value="InterPro"/>
</dbReference>
<dbReference type="Pfam" id="PF12833">
    <property type="entry name" value="HTH_18"/>
    <property type="match status" value="1"/>
</dbReference>
<evidence type="ECO:0000256" key="2">
    <source>
        <dbReference type="ARBA" id="ARBA00023163"/>
    </source>
</evidence>
<organism evidence="4 5">
    <name type="scientific">Achromobacter aloeverae</name>
    <dbReference type="NCBI Taxonomy" id="1750518"/>
    <lineage>
        <taxon>Bacteria</taxon>
        <taxon>Pseudomonadati</taxon>
        <taxon>Pseudomonadota</taxon>
        <taxon>Betaproteobacteria</taxon>
        <taxon>Burkholderiales</taxon>
        <taxon>Alcaligenaceae</taxon>
        <taxon>Achromobacter</taxon>
    </lineage>
</organism>
<sequence>MDTPTSHATRLTALVDAVSRYAARQQGASPFYTRADGLIVLRSLRHRHPTQLIHKPALCIVVQGAKWSAFGSHRLEYRAGQAMVVSLEMPGSSQVMEGSEDMPYLSVVIQLDQAAMREVLAQIATPPAMDVESPDSAFVIPLGSELIDCALRAIRLLDTPAAVPVLYPLLMREICFWLLSGPNGGRIARIIASGERHHGIVKAMHVLRTRYADSFRIEELAAIARLSPSAFHHKFKALTSVTPLQYQKQIRLLEARRLMAAGEANAQAAAIRVGYESASQFNREYARMFGAPPKRDILEFGRVNPADHARLAK</sequence>
<dbReference type="SUPFAM" id="SSF46689">
    <property type="entry name" value="Homeodomain-like"/>
    <property type="match status" value="2"/>
</dbReference>
<dbReference type="PANTHER" id="PTHR43436:SF1">
    <property type="entry name" value="TRANSCRIPTIONAL REGULATORY PROTEIN"/>
    <property type="match status" value="1"/>
</dbReference>
<dbReference type="InterPro" id="IPR009057">
    <property type="entry name" value="Homeodomain-like_sf"/>
</dbReference>
<dbReference type="RefSeq" id="WP_129154236.1">
    <property type="nucleotide sequence ID" value="NZ_JBHSDO010000003.1"/>
</dbReference>
<reference evidence="4 5" key="1">
    <citation type="journal article" date="2017" name="Int. J. Syst. Evol. Microbiol.">
        <title>Achromobacter aloeverae sp. nov., isolated from the root of Aloe vera (L.) Burm.f.</title>
        <authorList>
            <person name="Kuncharoen N."/>
            <person name="Muramatsu Y."/>
            <person name="Shibata C."/>
            <person name="Kamakura Y."/>
            <person name="Nakagawa Y."/>
            <person name="Tanasupawat S."/>
        </authorList>
    </citation>
    <scope>NUCLEOTIDE SEQUENCE [LARGE SCALE GENOMIC DNA]</scope>
    <source>
        <strain evidence="4 5">AVA-1</strain>
    </source>
</reference>
<evidence type="ECO:0000259" key="3">
    <source>
        <dbReference type="PROSITE" id="PS01124"/>
    </source>
</evidence>
<protein>
    <submittedName>
        <fullName evidence="4">AraC family transcriptional regulator</fullName>
    </submittedName>
</protein>
<comment type="caution">
    <text evidence="4">The sequence shown here is derived from an EMBL/GenBank/DDBJ whole genome shotgun (WGS) entry which is preliminary data.</text>
</comment>
<feature type="domain" description="HTH araC/xylS-type" evidence="3">
    <location>
        <begin position="201"/>
        <end position="299"/>
    </location>
</feature>
<evidence type="ECO:0000256" key="1">
    <source>
        <dbReference type="ARBA" id="ARBA00023015"/>
    </source>
</evidence>
<evidence type="ECO:0000313" key="4">
    <source>
        <dbReference type="EMBL" id="RXN83343.1"/>
    </source>
</evidence>
<name>A0A4Q1HCQ5_9BURK</name>
<keyword evidence="5" id="KW-1185">Reference proteome</keyword>
<dbReference type="AlphaFoldDB" id="A0A4Q1HCQ5"/>
<dbReference type="PANTHER" id="PTHR43436">
    <property type="entry name" value="ARAC-FAMILY TRANSCRIPTIONAL REGULATOR"/>
    <property type="match status" value="1"/>
</dbReference>
<dbReference type="InterPro" id="IPR009594">
    <property type="entry name" value="Tscrpt_reg_HTH_AraC_N"/>
</dbReference>
<dbReference type="SMART" id="SM00342">
    <property type="entry name" value="HTH_ARAC"/>
    <property type="match status" value="1"/>
</dbReference>
<dbReference type="Proteomes" id="UP000290849">
    <property type="component" value="Unassembled WGS sequence"/>
</dbReference>
<keyword evidence="2" id="KW-0804">Transcription</keyword>
<evidence type="ECO:0000313" key="5">
    <source>
        <dbReference type="Proteomes" id="UP000290849"/>
    </source>
</evidence>
<dbReference type="Pfam" id="PF06719">
    <property type="entry name" value="AraC_N"/>
    <property type="match status" value="1"/>
</dbReference>
<dbReference type="GO" id="GO:0003700">
    <property type="term" value="F:DNA-binding transcription factor activity"/>
    <property type="evidence" value="ECO:0007669"/>
    <property type="project" value="InterPro"/>
</dbReference>
<keyword evidence="1" id="KW-0805">Transcription regulation</keyword>
<dbReference type="OrthoDB" id="34150at2"/>
<dbReference type="PROSITE" id="PS01124">
    <property type="entry name" value="HTH_ARAC_FAMILY_2"/>
    <property type="match status" value="1"/>
</dbReference>
<dbReference type="Gene3D" id="1.10.10.60">
    <property type="entry name" value="Homeodomain-like"/>
    <property type="match status" value="1"/>
</dbReference>
<accession>A0A4Q1HCQ5</accession>